<feature type="transmembrane region" description="Helical" evidence="8">
    <location>
        <begin position="191"/>
        <end position="209"/>
    </location>
</feature>
<dbReference type="AlphaFoldDB" id="A0A4R1N0I0"/>
<keyword evidence="3" id="KW-0378">Hydrolase</keyword>
<sequence length="218" mass="24223">MEWTRYIDGYCERLGPEYWAEPINAVTNAAFVVAAVIMWQRVQGPRLGLARALCVILGLIGVGSYLFHTHALVWSAVADTTPIAAYVLLYIFAANRDFWGMPWYWAIAATLLFFPFAYITLPVFQNLPLLGTSAGYLPVPAMIALYALLLRNRLPEVAKGLAIGVAILMVSLTFRSLDEVVCSALPLGTHFMWHILNAVMLGWMIEVYARHVEGVSNS</sequence>
<evidence type="ECO:0000256" key="5">
    <source>
        <dbReference type="ARBA" id="ARBA00023136"/>
    </source>
</evidence>
<keyword evidence="6" id="KW-0106">Calcium</keyword>
<dbReference type="GO" id="GO:0006672">
    <property type="term" value="P:ceramide metabolic process"/>
    <property type="evidence" value="ECO:0007669"/>
    <property type="project" value="InterPro"/>
</dbReference>
<evidence type="ECO:0000313" key="10">
    <source>
        <dbReference type="Proteomes" id="UP000295673"/>
    </source>
</evidence>
<accession>A0A4R1N0I0</accession>
<evidence type="ECO:0000256" key="3">
    <source>
        <dbReference type="ARBA" id="ARBA00022801"/>
    </source>
</evidence>
<feature type="binding site" evidence="7">
    <location>
        <position position="68"/>
    </location>
    <ligand>
        <name>Zn(2+)</name>
        <dbReference type="ChEBI" id="CHEBI:29105"/>
        <note>catalytic</note>
    </ligand>
</feature>
<evidence type="ECO:0000313" key="9">
    <source>
        <dbReference type="EMBL" id="TCK99376.1"/>
    </source>
</evidence>
<evidence type="ECO:0000256" key="8">
    <source>
        <dbReference type="SAM" id="Phobius"/>
    </source>
</evidence>
<comment type="subcellular location">
    <subcellularLocation>
        <location evidence="1">Membrane</location>
        <topology evidence="1">Multi-pass membrane protein</topology>
    </subcellularLocation>
</comment>
<keyword evidence="5 8" id="KW-0472">Membrane</keyword>
<keyword evidence="10" id="KW-1185">Reference proteome</keyword>
<feature type="transmembrane region" description="Helical" evidence="8">
    <location>
        <begin position="73"/>
        <end position="91"/>
    </location>
</feature>
<evidence type="ECO:0000256" key="6">
    <source>
        <dbReference type="PIRSR" id="PIRSR608901-1"/>
    </source>
</evidence>
<comment type="cofactor">
    <cofactor evidence="7">
        <name>Zn(2+)</name>
        <dbReference type="ChEBI" id="CHEBI:29105"/>
    </cofactor>
</comment>
<dbReference type="Proteomes" id="UP000295673">
    <property type="component" value="Unassembled WGS sequence"/>
</dbReference>
<reference evidence="9 10" key="1">
    <citation type="submission" date="2019-03" db="EMBL/GenBank/DDBJ databases">
        <title>Genomic Encyclopedia of Archaeal and Bacterial Type Strains, Phase II (KMG-II): from individual species to whole genera.</title>
        <authorList>
            <person name="Goeker M."/>
        </authorList>
    </citation>
    <scope>NUCLEOTIDE SEQUENCE [LARGE SCALE GENOMIC DNA]</scope>
    <source>
        <strain evidence="9 10">DSM 26433</strain>
    </source>
</reference>
<feature type="transmembrane region" description="Helical" evidence="8">
    <location>
        <begin position="103"/>
        <end position="121"/>
    </location>
</feature>
<feature type="transmembrane region" description="Helical" evidence="8">
    <location>
        <begin position="157"/>
        <end position="176"/>
    </location>
</feature>
<feature type="binding site" evidence="7">
    <location>
        <position position="194"/>
    </location>
    <ligand>
        <name>Zn(2+)</name>
        <dbReference type="ChEBI" id="CHEBI:29105"/>
        <note>catalytic</note>
    </ligand>
</feature>
<dbReference type="EMBL" id="SMGR01000005">
    <property type="protein sequence ID" value="TCK99376.1"/>
    <property type="molecule type" value="Genomic_DNA"/>
</dbReference>
<keyword evidence="6" id="KW-0479">Metal-binding</keyword>
<name>A0A4R1N0I0_9RHOB</name>
<feature type="transmembrane region" description="Helical" evidence="8">
    <location>
        <begin position="127"/>
        <end position="150"/>
    </location>
</feature>
<organism evidence="9 10">
    <name type="scientific">Shimia isoporae</name>
    <dbReference type="NCBI Taxonomy" id="647720"/>
    <lineage>
        <taxon>Bacteria</taxon>
        <taxon>Pseudomonadati</taxon>
        <taxon>Pseudomonadota</taxon>
        <taxon>Alphaproteobacteria</taxon>
        <taxon>Rhodobacterales</taxon>
        <taxon>Roseobacteraceae</taxon>
    </lineage>
</organism>
<protein>
    <submittedName>
        <fullName evidence="9">Ceramidase</fullName>
    </submittedName>
</protein>
<feature type="binding site" evidence="6">
    <location>
        <position position="21"/>
    </location>
    <ligand>
        <name>Ca(2+)</name>
        <dbReference type="ChEBI" id="CHEBI:29108"/>
    </ligand>
</feature>
<evidence type="ECO:0000256" key="2">
    <source>
        <dbReference type="ARBA" id="ARBA00022692"/>
    </source>
</evidence>
<comment type="caution">
    <text evidence="9">The sequence shown here is derived from an EMBL/GenBank/DDBJ whole genome shotgun (WGS) entry which is preliminary data.</text>
</comment>
<dbReference type="RefSeq" id="WP_132861990.1">
    <property type="nucleotide sequence ID" value="NZ_SMGR01000005.1"/>
</dbReference>
<evidence type="ECO:0000256" key="7">
    <source>
        <dbReference type="PIRSR" id="PIRSR608901-2"/>
    </source>
</evidence>
<keyword evidence="7" id="KW-0862">Zinc</keyword>
<evidence type="ECO:0000256" key="1">
    <source>
        <dbReference type="ARBA" id="ARBA00004141"/>
    </source>
</evidence>
<keyword evidence="4 8" id="KW-1133">Transmembrane helix</keyword>
<dbReference type="GO" id="GO:0016811">
    <property type="term" value="F:hydrolase activity, acting on carbon-nitrogen (but not peptide) bonds, in linear amides"/>
    <property type="evidence" value="ECO:0007669"/>
    <property type="project" value="InterPro"/>
</dbReference>
<dbReference type="GO" id="GO:0016020">
    <property type="term" value="C:membrane"/>
    <property type="evidence" value="ECO:0007669"/>
    <property type="project" value="UniProtKB-SubCell"/>
</dbReference>
<dbReference type="Pfam" id="PF05875">
    <property type="entry name" value="Ceramidase"/>
    <property type="match status" value="1"/>
</dbReference>
<evidence type="ECO:0000256" key="4">
    <source>
        <dbReference type="ARBA" id="ARBA00022989"/>
    </source>
</evidence>
<dbReference type="InterPro" id="IPR008901">
    <property type="entry name" value="ACER"/>
</dbReference>
<gene>
    <name evidence="9" type="ORF">BXY66_3878</name>
</gene>
<dbReference type="GO" id="GO:0046872">
    <property type="term" value="F:metal ion binding"/>
    <property type="evidence" value="ECO:0007669"/>
    <property type="project" value="UniProtKB-KW"/>
</dbReference>
<feature type="binding site" evidence="7">
    <location>
        <position position="190"/>
    </location>
    <ligand>
        <name>Zn(2+)</name>
        <dbReference type="ChEBI" id="CHEBI:29105"/>
        <note>catalytic</note>
    </ligand>
</feature>
<feature type="transmembrane region" description="Helical" evidence="8">
    <location>
        <begin position="49"/>
        <end position="67"/>
    </location>
</feature>
<keyword evidence="2 8" id="KW-0812">Transmembrane</keyword>
<proteinExistence type="predicted"/>
<dbReference type="OrthoDB" id="277121at2"/>